<feature type="transmembrane region" description="Helical" evidence="2">
    <location>
        <begin position="21"/>
        <end position="41"/>
    </location>
</feature>
<dbReference type="Gramene" id="KZM91968">
    <property type="protein sequence ID" value="KZM91968"/>
    <property type="gene ID" value="DCAR_020667"/>
</dbReference>
<protein>
    <submittedName>
        <fullName evidence="3">Uncharacterized protein</fullName>
    </submittedName>
</protein>
<evidence type="ECO:0000256" key="1">
    <source>
        <dbReference type="SAM" id="MobiDB-lite"/>
    </source>
</evidence>
<keyword evidence="2" id="KW-0472">Membrane</keyword>
<feature type="compositionally biased region" description="Acidic residues" evidence="1">
    <location>
        <begin position="188"/>
        <end position="201"/>
    </location>
</feature>
<name>A0A164WM41_DAUCS</name>
<evidence type="ECO:0000313" key="3">
    <source>
        <dbReference type="EMBL" id="KZM91968.1"/>
    </source>
</evidence>
<dbReference type="AlphaFoldDB" id="A0A164WM41"/>
<keyword evidence="2" id="KW-0812">Transmembrane</keyword>
<gene>
    <name evidence="3" type="ORF">DCAR_020667</name>
</gene>
<evidence type="ECO:0000256" key="2">
    <source>
        <dbReference type="SAM" id="Phobius"/>
    </source>
</evidence>
<reference evidence="3" key="1">
    <citation type="journal article" date="2016" name="Nat. Genet.">
        <title>A high-quality carrot genome assembly provides new insights into carotenoid accumulation and asterid genome evolution.</title>
        <authorList>
            <person name="Iorizzo M."/>
            <person name="Ellison S."/>
            <person name="Senalik D."/>
            <person name="Zeng P."/>
            <person name="Satapoomin P."/>
            <person name="Huang J."/>
            <person name="Bowman M."/>
            <person name="Iovene M."/>
            <person name="Sanseverino W."/>
            <person name="Cavagnaro P."/>
            <person name="Yildiz M."/>
            <person name="Macko-Podgorni A."/>
            <person name="Moranska E."/>
            <person name="Grzebelus E."/>
            <person name="Grzebelus D."/>
            <person name="Ashrafi H."/>
            <person name="Zheng Z."/>
            <person name="Cheng S."/>
            <person name="Spooner D."/>
            <person name="Van Deynze A."/>
            <person name="Simon P."/>
        </authorList>
    </citation>
    <scope>NUCLEOTIDE SEQUENCE [LARGE SCALE GENOMIC DNA]</scope>
    <source>
        <tissue evidence="3">Leaf</tissue>
    </source>
</reference>
<proteinExistence type="predicted"/>
<sequence length="201" mass="23627">MATLHESCATLAFQLNYFTCLQWIISLYVLMFIEGVYTYNFKLKSSHHDMFSSSRIWLLPHMDDDYYSLRYTDPKEYFAGVRREWAFRLEESNQLRNDLTGLGAKLPVRDSLGVYPARNFNGSWGDYRRLVIEAVGLIREENNRMLLRRCRFYMLKLVKDSAAASGREMTFEEECQLLQNPNYLSDEPMSDEEATDDDDSE</sequence>
<keyword evidence="2" id="KW-1133">Transmembrane helix</keyword>
<dbReference type="EMBL" id="LNRQ01000006">
    <property type="protein sequence ID" value="KZM91968.1"/>
    <property type="molecule type" value="Genomic_DNA"/>
</dbReference>
<dbReference type="OMA" id="IWLLPHM"/>
<organism evidence="3">
    <name type="scientific">Daucus carota subsp. sativus</name>
    <name type="common">Carrot</name>
    <dbReference type="NCBI Taxonomy" id="79200"/>
    <lineage>
        <taxon>Eukaryota</taxon>
        <taxon>Viridiplantae</taxon>
        <taxon>Streptophyta</taxon>
        <taxon>Embryophyta</taxon>
        <taxon>Tracheophyta</taxon>
        <taxon>Spermatophyta</taxon>
        <taxon>Magnoliopsida</taxon>
        <taxon>eudicotyledons</taxon>
        <taxon>Gunneridae</taxon>
        <taxon>Pentapetalae</taxon>
        <taxon>asterids</taxon>
        <taxon>campanulids</taxon>
        <taxon>Apiales</taxon>
        <taxon>Apiaceae</taxon>
        <taxon>Apioideae</taxon>
        <taxon>Scandiceae</taxon>
        <taxon>Daucinae</taxon>
        <taxon>Daucus</taxon>
        <taxon>Daucus sect. Daucus</taxon>
    </lineage>
</organism>
<accession>A0A164WM41</accession>
<comment type="caution">
    <text evidence="3">The sequence shown here is derived from an EMBL/GenBank/DDBJ whole genome shotgun (WGS) entry which is preliminary data.</text>
</comment>
<feature type="region of interest" description="Disordered" evidence="1">
    <location>
        <begin position="181"/>
        <end position="201"/>
    </location>
</feature>